<accession>A0ACC2PTR7</accession>
<proteinExistence type="predicted"/>
<sequence length="1548" mass="178325">MTDRAASTMGLEAEMAAPLHLQRLERSLNVQPFLDQTSQLFQDQISDANESSEDESAESDDDLNEMISQKEEERNNKLRLYNMSNVGEDRRSLQDILLSDGSDSSSGSDSDRSITEEDFQNMLKFHMLKKKYQARFYQKPENIQYQYYGSGLLSNYDRFPEHQKLIVGDKKKKEKKVDKKLPKMKKEKADHHKLSVEKKDQKYSGERWDKDEPQEEPYDESALEISLKHPGRGRGRKKHNTKTPEVMAMRRRKIWMMMAKKELGKVQRAKTNNHKEMLIGCKRVAQHCMKFWRQKAMQSQKNMKETVWRAKRLTREMQSYWKRYDRVERETRKRLEKEAEEQRKLDVELIEAKRQQRKLNFLITQTELYAHFMSRKLGKASPEEQLRILNQLDEEKNPRLAGLDDYDSEIMKQKAKKNAMDAFDTEKSKSRQFDPSTNQELRLCDTPETLEHPQPSIFKGSLKGYQLKGMNWLANLYDQGISGILADEMGLGKTVQSIAFLCHIAEKYSVWGPFLIISPASTLHNWQQEMARFVPAFKVVPYWGNPQERKILRQFWDTKDLHTQEASFHVVITSYQLVITDYKYFNRIKWQYMILDEAQAIKSTNSMRWKLLLGFSCRNRLLLSGTPIQNSMAELWALLHFIMPTLFDSHDEFNDWFSKEIESHAENKTGIDEKHLSRLHMILKPFMLRRIKKDVENELSDKIEIMVYCPLTTRQKLLYTALKKKIRIEDLLHYSVGDSASNDKNFTSNLMNLVMQFRKVCNHPELFERRDAKSPYYMKTEPLELPSLLYKKGIIGQPLPSKDHLLYNKLFIFATEHIHQSLFGEDDEVRKCFSFSRFCNLSPKELNNIFIHGVLSRFCHAWETAKLMVNKAFLEDWSENVIPSNVMWLLTEKFKFSEQVLSDLIFTKNILDGDPVHGHTTHCIHFVPETTAHRILRSSKSATQPTKLLKSNCLVKVEQGEDMKISLLPEHIHTPRPTILRHCQRTSLPKFLCDKIPRVRTSSRSIYISNSSAARTWKRHEECGNSFVRKILWLGCDLSHSTPANHVNMRSILPSRFSHQQVGGLTACRPLNGWSNIIVPDKQTLVTDAGKLTVLDNLLKRLKEQGHRVLIYSQMTKMIDLLEEYMYHRKHTFMRLDGSSKISDRRDMVADFQKRADIFVFLLSTRAGGLGINLTAADTVIFYDSDWNPTVDQQAMDRAHRLGQTKQVTVYRLICKGTIEERILQRAREKSEIQRMVISGGNFKPDTLKPKEVVSLLLDDEEIEAKYSQRSEERRQHAEEARAAKASTEAATVAASLHHKERERKRKQTALPVKSEAKRACIDEGEPPSLGAANSDQHHYSSEGLANFQRHSTNHHQGHQQQQQLDEFDAASSEVKSEDETSSEGLVVDVDGPVSASTSLAAGLRQDSKFHRGFGHQHQNQRMGFGDVPRMRLVARGTNKRGRPRGSRRGGPVGGKARGPMLPHPGSSASTITDSSTLQHGSASSRPPSLHPHQQQRSHQTGSMKMSGIRRGPALSPQPGGSKSNTSTTGAESRPFGFYTQQVHRDAS</sequence>
<dbReference type="Proteomes" id="UP001239111">
    <property type="component" value="Chromosome 1"/>
</dbReference>
<evidence type="ECO:0000313" key="2">
    <source>
        <dbReference type="Proteomes" id="UP001239111"/>
    </source>
</evidence>
<keyword evidence="2" id="KW-1185">Reference proteome</keyword>
<reference evidence="1" key="1">
    <citation type="submission" date="2023-04" db="EMBL/GenBank/DDBJ databases">
        <title>A chromosome-level genome assembly of the parasitoid wasp Eretmocerus hayati.</title>
        <authorList>
            <person name="Zhong Y."/>
            <person name="Liu S."/>
            <person name="Liu Y."/>
        </authorList>
    </citation>
    <scope>NUCLEOTIDE SEQUENCE</scope>
    <source>
        <strain evidence="1">ZJU_SS_LIU_2023</strain>
    </source>
</reference>
<protein>
    <submittedName>
        <fullName evidence="1">Uncharacterized protein</fullName>
    </submittedName>
</protein>
<organism evidence="1 2">
    <name type="scientific">Eretmocerus hayati</name>
    <dbReference type="NCBI Taxonomy" id="131215"/>
    <lineage>
        <taxon>Eukaryota</taxon>
        <taxon>Metazoa</taxon>
        <taxon>Ecdysozoa</taxon>
        <taxon>Arthropoda</taxon>
        <taxon>Hexapoda</taxon>
        <taxon>Insecta</taxon>
        <taxon>Pterygota</taxon>
        <taxon>Neoptera</taxon>
        <taxon>Endopterygota</taxon>
        <taxon>Hymenoptera</taxon>
        <taxon>Apocrita</taxon>
        <taxon>Proctotrupomorpha</taxon>
        <taxon>Chalcidoidea</taxon>
        <taxon>Aphelinidae</taxon>
        <taxon>Aphelininae</taxon>
        <taxon>Eretmocerus</taxon>
    </lineage>
</organism>
<gene>
    <name evidence="1" type="ORF">QAD02_022302</name>
</gene>
<dbReference type="EMBL" id="CM056741">
    <property type="protein sequence ID" value="KAJ8686508.1"/>
    <property type="molecule type" value="Genomic_DNA"/>
</dbReference>
<evidence type="ECO:0000313" key="1">
    <source>
        <dbReference type="EMBL" id="KAJ8686508.1"/>
    </source>
</evidence>
<name>A0ACC2PTR7_9HYME</name>
<comment type="caution">
    <text evidence="1">The sequence shown here is derived from an EMBL/GenBank/DDBJ whole genome shotgun (WGS) entry which is preliminary data.</text>
</comment>